<dbReference type="PROSITE" id="PS50112">
    <property type="entry name" value="PAS"/>
    <property type="match status" value="1"/>
</dbReference>
<evidence type="ECO:0000259" key="8">
    <source>
        <dbReference type="PROSITE" id="PS50112"/>
    </source>
</evidence>
<dbReference type="InterPro" id="IPR035965">
    <property type="entry name" value="PAS-like_dom_sf"/>
</dbReference>
<dbReference type="Pfam" id="PF13426">
    <property type="entry name" value="PAS_9"/>
    <property type="match status" value="1"/>
</dbReference>
<feature type="domain" description="PAC" evidence="9">
    <location>
        <begin position="259"/>
        <end position="311"/>
    </location>
</feature>
<dbReference type="Pfam" id="PF08448">
    <property type="entry name" value="PAS_4"/>
    <property type="match status" value="1"/>
</dbReference>
<evidence type="ECO:0000256" key="3">
    <source>
        <dbReference type="ARBA" id="ARBA00022553"/>
    </source>
</evidence>
<proteinExistence type="predicted"/>
<keyword evidence="10" id="KW-0418">Kinase</keyword>
<keyword evidence="10" id="KW-0808">Transferase</keyword>
<evidence type="ECO:0000256" key="2">
    <source>
        <dbReference type="ARBA" id="ARBA00012438"/>
    </source>
</evidence>
<protein>
    <recommendedName>
        <fullName evidence="2">histidine kinase</fullName>
        <ecNumber evidence="2">2.7.13.3</ecNumber>
    </recommendedName>
</protein>
<dbReference type="SMART" id="SM00091">
    <property type="entry name" value="PAS"/>
    <property type="match status" value="2"/>
</dbReference>
<dbReference type="SUPFAM" id="SSF47384">
    <property type="entry name" value="Homodimeric domain of signal transducing histidine kinase"/>
    <property type="match status" value="1"/>
</dbReference>
<dbReference type="InterPro" id="IPR000014">
    <property type="entry name" value="PAS"/>
</dbReference>
<feature type="domain" description="PAS" evidence="8">
    <location>
        <begin position="312"/>
        <end position="357"/>
    </location>
</feature>
<dbReference type="InterPro" id="IPR003661">
    <property type="entry name" value="HisK_dim/P_dom"/>
</dbReference>
<dbReference type="Gene3D" id="3.30.450.20">
    <property type="entry name" value="PAS domain"/>
    <property type="match status" value="2"/>
</dbReference>
<dbReference type="PROSITE" id="PS50113">
    <property type="entry name" value="PAC"/>
    <property type="match status" value="1"/>
</dbReference>
<dbReference type="SMART" id="SM00388">
    <property type="entry name" value="HisKA"/>
    <property type="match status" value="1"/>
</dbReference>
<dbReference type="KEGG" id="dvl:Dvul_1102"/>
<evidence type="ECO:0000256" key="4">
    <source>
        <dbReference type="PROSITE-ProRule" id="PRU00169"/>
    </source>
</evidence>
<keyword evidence="3 4" id="KW-0597">Phosphoprotein</keyword>
<dbReference type="InterPro" id="IPR011006">
    <property type="entry name" value="CheY-like_superfamily"/>
</dbReference>
<dbReference type="InterPro" id="IPR000700">
    <property type="entry name" value="PAS-assoc_C"/>
</dbReference>
<dbReference type="Proteomes" id="UP000009173">
    <property type="component" value="Chromosome"/>
</dbReference>
<dbReference type="PROSITE" id="PS50109">
    <property type="entry name" value="HIS_KIN"/>
    <property type="match status" value="1"/>
</dbReference>
<dbReference type="Gene3D" id="3.30.565.10">
    <property type="entry name" value="Histidine kinase-like ATPase, C-terminal domain"/>
    <property type="match status" value="1"/>
</dbReference>
<dbReference type="InterPro" id="IPR001789">
    <property type="entry name" value="Sig_transdc_resp-reg_receiver"/>
</dbReference>
<organism evidence="10 11">
    <name type="scientific">Nitratidesulfovibrio vulgaris (strain DP4)</name>
    <name type="common">Desulfovibrio vulgaris</name>
    <dbReference type="NCBI Taxonomy" id="391774"/>
    <lineage>
        <taxon>Bacteria</taxon>
        <taxon>Pseudomonadati</taxon>
        <taxon>Thermodesulfobacteriota</taxon>
        <taxon>Desulfovibrionia</taxon>
        <taxon>Desulfovibrionales</taxon>
        <taxon>Desulfovibrionaceae</taxon>
        <taxon>Nitratidesulfovibrio</taxon>
    </lineage>
</organism>
<feature type="domain" description="Response regulatory" evidence="7">
    <location>
        <begin position="691"/>
        <end position="807"/>
    </location>
</feature>
<dbReference type="Gene3D" id="3.40.50.2300">
    <property type="match status" value="2"/>
</dbReference>
<feature type="modified residue" description="4-aspartylphosphate" evidence="4">
    <location>
        <position position="742"/>
    </location>
</feature>
<dbReference type="CDD" id="cd17546">
    <property type="entry name" value="REC_hyHK_CKI1_RcsC-like"/>
    <property type="match status" value="1"/>
</dbReference>
<accession>A0A0H3A711</accession>
<evidence type="ECO:0000256" key="5">
    <source>
        <dbReference type="SAM" id="MobiDB-lite"/>
    </source>
</evidence>
<dbReference type="PRINTS" id="PR00344">
    <property type="entry name" value="BCTRLSENSOR"/>
</dbReference>
<dbReference type="SUPFAM" id="SSF52172">
    <property type="entry name" value="CheY-like"/>
    <property type="match status" value="2"/>
</dbReference>
<dbReference type="CDD" id="cd00082">
    <property type="entry name" value="HisKA"/>
    <property type="match status" value="1"/>
</dbReference>
<dbReference type="Pfam" id="PF00072">
    <property type="entry name" value="Response_reg"/>
    <property type="match status" value="1"/>
</dbReference>
<feature type="domain" description="Histidine kinase" evidence="6">
    <location>
        <begin position="449"/>
        <end position="672"/>
    </location>
</feature>
<dbReference type="InterPro" id="IPR036890">
    <property type="entry name" value="HATPase_C_sf"/>
</dbReference>
<dbReference type="SUPFAM" id="SSF55785">
    <property type="entry name" value="PYP-like sensor domain (PAS domain)"/>
    <property type="match status" value="2"/>
</dbReference>
<gene>
    <name evidence="10" type="ordered locus">Dvul_1102</name>
</gene>
<dbReference type="HOGENOM" id="CLU_000445_114_51_7"/>
<reference evidence="11" key="1">
    <citation type="journal article" date="2009" name="Environ. Microbiol.">
        <title>Contribution of mobile genetic elements to Desulfovibrio vulgaris genome plasticity.</title>
        <authorList>
            <person name="Walker C.B."/>
            <person name="Stolyar S."/>
            <person name="Chivian D."/>
            <person name="Pinel N."/>
            <person name="Gabster J.A."/>
            <person name="Dehal P.S."/>
            <person name="He Z."/>
            <person name="Yang Z.K."/>
            <person name="Yen H.C."/>
            <person name="Zhou J."/>
            <person name="Wall J.D."/>
            <person name="Hazen T.C."/>
            <person name="Arkin A.P."/>
            <person name="Stahl D.A."/>
        </authorList>
    </citation>
    <scope>NUCLEOTIDE SEQUENCE [LARGE SCALE GENOMIC DNA]</scope>
    <source>
        <strain evidence="11">DP4</strain>
    </source>
</reference>
<dbReference type="Pfam" id="PF00512">
    <property type="entry name" value="HisKA"/>
    <property type="match status" value="1"/>
</dbReference>
<dbReference type="InterPro" id="IPR005467">
    <property type="entry name" value="His_kinase_dom"/>
</dbReference>
<dbReference type="SUPFAM" id="SSF55874">
    <property type="entry name" value="ATPase domain of HSP90 chaperone/DNA topoisomerase II/histidine kinase"/>
    <property type="match status" value="1"/>
</dbReference>
<sequence length="823" mass="89292" precursor="true">MTANARDARRRNRSATGRNSSGSPGGAQAVVPAAAPPRHAHAGTEPARATTMSLLAVAPEEDIHALARTLHHAGIAAAYTLATTPHTLSSALIDEPWDMVLVRPGLPGLSPTDALHLARAARSDLQCVALLHREETESAMALLKGGMDDVVVADDPILPAHMARLAREAARRREHSRLWRDMRHDVQQWRGMVDNTLLGIFRCQPWGDLVHANAAFAHILGHDDPAALVQQLRTENRSFLDKNRMEHFLSRLSERDCIDDFEADLHKVDGTLTRVMLHARIIRDDNGEALSIEGTMEDIERRKSFEAVIINAKQEWEKTFDSVPDVIIIFSPELRIRRCNKALGRLLGLHPRDLVGRRCEEVLGSGSSPNDACALLRSQESAGFSTGELHLPFLGGDFLVTLSPLQTGQNDEPAGDIVMVAHDISNRKRLESQLRQAQKMEAIGTLAGGIAHDFNNILGVMMGYTEMSLDQADEDSPMHRRLSEVLEAGKRARDIIHQILTMSRQEEPSRQMLSLSSPVRETLRLLRATLPANVDIRVDIEDTAPVLANQSQIQQVVMNLCTNAAHAMRAKGGVLTVALDAVDLSAEEAQQRSLEGPATFARLRVRDTGHGIPSEIRENIFDPFFTTKKPDEGTGMGLALVHGIVTGHGGHVSFTSTAGFGTEFEILLPVVSGHATKAEGDPDNLPKGGGEVLVVDDEASLALVMGEMLESMGYRADIATSPFEALERFSESPSRWAFVVTDQTMPGMTGMELAAHMLGVASSIRVILCTGFSEGLTEEAAHKAGIARLLYKPVLRADMAEAVMGLAVSAGQGESSEAPVTVA</sequence>
<dbReference type="SMART" id="SM00387">
    <property type="entry name" value="HATPase_c"/>
    <property type="match status" value="1"/>
</dbReference>
<name>A0A0H3A711_NITV4</name>
<evidence type="ECO:0000256" key="1">
    <source>
        <dbReference type="ARBA" id="ARBA00000085"/>
    </source>
</evidence>
<dbReference type="EC" id="2.7.13.3" evidence="2"/>
<comment type="catalytic activity">
    <reaction evidence="1">
        <text>ATP + protein L-histidine = ADP + protein N-phospho-L-histidine.</text>
        <dbReference type="EC" id="2.7.13.3"/>
    </reaction>
</comment>
<feature type="compositionally biased region" description="Low complexity" evidence="5">
    <location>
        <begin position="14"/>
        <end position="37"/>
    </location>
</feature>
<feature type="region of interest" description="Disordered" evidence="5">
    <location>
        <begin position="1"/>
        <end position="47"/>
    </location>
</feature>
<evidence type="ECO:0000259" key="7">
    <source>
        <dbReference type="PROSITE" id="PS50110"/>
    </source>
</evidence>
<dbReference type="InterPro" id="IPR013656">
    <property type="entry name" value="PAS_4"/>
</dbReference>
<evidence type="ECO:0000259" key="9">
    <source>
        <dbReference type="PROSITE" id="PS50113"/>
    </source>
</evidence>
<evidence type="ECO:0000259" key="6">
    <source>
        <dbReference type="PROSITE" id="PS50109"/>
    </source>
</evidence>
<dbReference type="Pfam" id="PF02518">
    <property type="entry name" value="HATPase_c"/>
    <property type="match status" value="1"/>
</dbReference>
<dbReference type="GO" id="GO:0000155">
    <property type="term" value="F:phosphorelay sensor kinase activity"/>
    <property type="evidence" value="ECO:0007669"/>
    <property type="project" value="InterPro"/>
</dbReference>
<dbReference type="PANTHER" id="PTHR43065:SF42">
    <property type="entry name" value="TWO-COMPONENT SENSOR PPRA"/>
    <property type="match status" value="1"/>
</dbReference>
<evidence type="ECO:0000313" key="10">
    <source>
        <dbReference type="EMBL" id="ABM28122.1"/>
    </source>
</evidence>
<dbReference type="CDD" id="cd00130">
    <property type="entry name" value="PAS"/>
    <property type="match status" value="1"/>
</dbReference>
<dbReference type="AlphaFoldDB" id="A0A0H3A711"/>
<dbReference type="PROSITE" id="PS50110">
    <property type="entry name" value="RESPONSE_REGULATORY"/>
    <property type="match status" value="1"/>
</dbReference>
<dbReference type="EMBL" id="CP000527">
    <property type="protein sequence ID" value="ABM28122.1"/>
    <property type="molecule type" value="Genomic_DNA"/>
</dbReference>
<dbReference type="SMART" id="SM00448">
    <property type="entry name" value="REC"/>
    <property type="match status" value="1"/>
</dbReference>
<dbReference type="NCBIfam" id="TIGR00229">
    <property type="entry name" value="sensory_box"/>
    <property type="match status" value="2"/>
</dbReference>
<dbReference type="InterPro" id="IPR036097">
    <property type="entry name" value="HisK_dim/P_sf"/>
</dbReference>
<dbReference type="InterPro" id="IPR003594">
    <property type="entry name" value="HATPase_dom"/>
</dbReference>
<dbReference type="PANTHER" id="PTHR43065">
    <property type="entry name" value="SENSOR HISTIDINE KINASE"/>
    <property type="match status" value="1"/>
</dbReference>
<dbReference type="InterPro" id="IPR004358">
    <property type="entry name" value="Sig_transdc_His_kin-like_C"/>
</dbReference>
<dbReference type="Gene3D" id="1.10.287.130">
    <property type="match status" value="1"/>
</dbReference>
<evidence type="ECO:0000313" key="11">
    <source>
        <dbReference type="Proteomes" id="UP000009173"/>
    </source>
</evidence>